<dbReference type="InterPro" id="IPR001792">
    <property type="entry name" value="Acylphosphatase-like_dom"/>
</dbReference>
<proteinExistence type="predicted"/>
<protein>
    <submittedName>
        <fullName evidence="3">Hydrogenase maturation protein HypF</fullName>
    </submittedName>
</protein>
<comment type="caution">
    <text evidence="1">Lacks conserved residue(s) required for the propagation of feature annotation.</text>
</comment>
<dbReference type="InterPro" id="IPR011125">
    <property type="entry name" value="Znf_HypF"/>
</dbReference>
<keyword evidence="4" id="KW-1185">Reference proteome</keyword>
<accession>A0AA45WMR4</accession>
<dbReference type="GO" id="GO:0008270">
    <property type="term" value="F:zinc ion binding"/>
    <property type="evidence" value="ECO:0007669"/>
    <property type="project" value="InterPro"/>
</dbReference>
<dbReference type="Gene3D" id="3.30.420.40">
    <property type="match status" value="1"/>
</dbReference>
<dbReference type="Gene3D" id="3.90.870.50">
    <property type="match status" value="1"/>
</dbReference>
<sequence>MENLGIKIDITYNFGDERILYLIKKIAEENSIKGFVEYKNNIITIVANSDKESLEKFIHTLGISLPYSIFMKDSNVSVFDEEIKEDGFKIKNRNINILPVNKSICPECSKELFDKNSRRYLYPFISCNYCGFQYAYTYTYPFKRENTYLKYFQLCKNCQEEFENKNSNKYNYPLINCPECFIPLFFKIKDTERLVFTPNDRENLFKALANLILKGEIIKIKTLNGYFKIGKSLKDKDFIVLITNPEKINEMVYINEKEFKVLASQEKPIVNLQIRESSDIFNYTGEYQLKFKLPDDPIFIILAQYLKEIGIDFAFVKEIDEEEFNKIEKGIDFDLPIINKQRDLEMFVAQGKILIKDGEKSILPVILRTNKNFNTLSIAKDYAAIYIGENEYLIDKKSRILENLENLNPNLENVNLLNSEYEYIPISYKNQKSFKDYEAAFYSVLAEHNMIDEPFIGIYLSMDNNSILAAKTKSKKIKPIIKLLPLKIYKDRKNSLRYVLEEIANLDEEGKRLISNYIKKFPFKFEDGETNYQESQNISDVLDLISFIIGINNDLNISKEMSIKNFESKALNFIEKRGLIIDFVILEKDNEFLLDWRKMIRSIISYKLADTPNEILAFSFFESLENFLQDKVNLIRRDLKIENVILAGNFFGLPVFTGKMLKHLHHYNVFMNERLPIDNINISFGGIFV</sequence>
<reference evidence="3" key="1">
    <citation type="submission" date="2017-05" db="EMBL/GenBank/DDBJ databases">
        <authorList>
            <person name="Varghese N."/>
            <person name="Submissions S."/>
        </authorList>
    </citation>
    <scope>NUCLEOTIDE SEQUENCE</scope>
    <source>
        <strain evidence="3">DSM 18763</strain>
    </source>
</reference>
<evidence type="ECO:0000256" key="1">
    <source>
        <dbReference type="PROSITE-ProRule" id="PRU00520"/>
    </source>
</evidence>
<dbReference type="Proteomes" id="UP001157947">
    <property type="component" value="Unassembled WGS sequence"/>
</dbReference>
<feature type="domain" description="Acylphosphatase-like" evidence="2">
    <location>
        <begin position="5"/>
        <end position="92"/>
    </location>
</feature>
<dbReference type="Pfam" id="PF22521">
    <property type="entry name" value="HypF_C_2"/>
    <property type="match status" value="1"/>
</dbReference>
<dbReference type="PANTHER" id="PTHR42959">
    <property type="entry name" value="CARBAMOYLTRANSFERASE"/>
    <property type="match status" value="1"/>
</dbReference>
<dbReference type="AlphaFoldDB" id="A0AA45WMR4"/>
<dbReference type="EMBL" id="FXTX01000013">
    <property type="protein sequence ID" value="SMP15194.1"/>
    <property type="molecule type" value="Genomic_DNA"/>
</dbReference>
<dbReference type="GO" id="GO:0016743">
    <property type="term" value="F:carboxyl- or carbamoyltransferase activity"/>
    <property type="evidence" value="ECO:0007669"/>
    <property type="project" value="TreeGrafter"/>
</dbReference>
<dbReference type="InterPro" id="IPR055128">
    <property type="entry name" value="HypF_C_2"/>
</dbReference>
<dbReference type="PANTHER" id="PTHR42959:SF1">
    <property type="entry name" value="CARBAMOYLTRANSFERASE HYPF"/>
    <property type="match status" value="1"/>
</dbReference>
<dbReference type="PROSITE" id="PS51160">
    <property type="entry name" value="ACYLPHOSPHATASE_3"/>
    <property type="match status" value="1"/>
</dbReference>
<dbReference type="Gene3D" id="3.30.110.120">
    <property type="match status" value="1"/>
</dbReference>
<evidence type="ECO:0000313" key="3">
    <source>
        <dbReference type="EMBL" id="SMP15194.1"/>
    </source>
</evidence>
<dbReference type="InterPro" id="IPR051060">
    <property type="entry name" value="Carbamoyltrans_HypF-like"/>
</dbReference>
<organism evidence="3 4">
    <name type="scientific">Venenivibrio stagnispumantis</name>
    <dbReference type="NCBI Taxonomy" id="407998"/>
    <lineage>
        <taxon>Bacteria</taxon>
        <taxon>Pseudomonadati</taxon>
        <taxon>Aquificota</taxon>
        <taxon>Aquificia</taxon>
        <taxon>Aquificales</taxon>
        <taxon>Hydrogenothermaceae</taxon>
        <taxon>Venenivibrio</taxon>
    </lineage>
</organism>
<name>A0AA45WMR4_9AQUI</name>
<dbReference type="RefSeq" id="WP_265134065.1">
    <property type="nucleotide sequence ID" value="NZ_FXTX01000013.1"/>
</dbReference>
<comment type="caution">
    <text evidence="3">The sequence shown here is derived from an EMBL/GenBank/DDBJ whole genome shotgun (WGS) entry which is preliminary data.</text>
</comment>
<evidence type="ECO:0000259" key="2">
    <source>
        <dbReference type="PROSITE" id="PS51160"/>
    </source>
</evidence>
<dbReference type="Pfam" id="PF07503">
    <property type="entry name" value="zf-HYPF"/>
    <property type="match status" value="2"/>
</dbReference>
<evidence type="ECO:0000313" key="4">
    <source>
        <dbReference type="Proteomes" id="UP001157947"/>
    </source>
</evidence>
<dbReference type="GO" id="GO:0051604">
    <property type="term" value="P:protein maturation"/>
    <property type="evidence" value="ECO:0007669"/>
    <property type="project" value="TreeGrafter"/>
</dbReference>
<gene>
    <name evidence="3" type="ORF">SAMN06264868_11335</name>
</gene>